<organism evidence="7 8">
    <name type="scientific">Luteolibacter luteus</name>
    <dbReference type="NCBI Taxonomy" id="2728835"/>
    <lineage>
        <taxon>Bacteria</taxon>
        <taxon>Pseudomonadati</taxon>
        <taxon>Verrucomicrobiota</taxon>
        <taxon>Verrucomicrobiia</taxon>
        <taxon>Verrucomicrobiales</taxon>
        <taxon>Verrucomicrobiaceae</taxon>
        <taxon>Luteolibacter</taxon>
    </lineage>
</organism>
<keyword evidence="7" id="KW-0121">Carboxypeptidase</keyword>
<dbReference type="Proteomes" id="UP000501812">
    <property type="component" value="Chromosome"/>
</dbReference>
<dbReference type="KEGG" id="luo:HHL09_12015"/>
<dbReference type="RefSeq" id="WP_169454878.1">
    <property type="nucleotide sequence ID" value="NZ_CP051774.1"/>
</dbReference>
<evidence type="ECO:0000256" key="2">
    <source>
        <dbReference type="ARBA" id="ARBA00022723"/>
    </source>
</evidence>
<dbReference type="Gene3D" id="3.40.630.10">
    <property type="entry name" value="Zn peptidases"/>
    <property type="match status" value="1"/>
</dbReference>
<protein>
    <submittedName>
        <fullName evidence="7">M14 family metallocarboxypeptidase</fullName>
    </submittedName>
</protein>
<keyword evidence="2" id="KW-0479">Metal-binding</keyword>
<gene>
    <name evidence="7" type="ORF">HHL09_12015</name>
</gene>
<name>A0A858RHW7_9BACT</name>
<evidence type="ECO:0000259" key="6">
    <source>
        <dbReference type="PROSITE" id="PS52035"/>
    </source>
</evidence>
<dbReference type="PROSITE" id="PS52035">
    <property type="entry name" value="PEPTIDASE_M14"/>
    <property type="match status" value="1"/>
</dbReference>
<dbReference type="GO" id="GO:0008270">
    <property type="term" value="F:zinc ion binding"/>
    <property type="evidence" value="ECO:0007669"/>
    <property type="project" value="InterPro"/>
</dbReference>
<keyword evidence="7" id="KW-0645">Protease</keyword>
<accession>A0A858RHW7</accession>
<evidence type="ECO:0000256" key="1">
    <source>
        <dbReference type="ARBA" id="ARBA00001947"/>
    </source>
</evidence>
<dbReference type="SUPFAM" id="SSF53187">
    <property type="entry name" value="Zn-dependent exopeptidases"/>
    <property type="match status" value="1"/>
</dbReference>
<dbReference type="GO" id="GO:0006508">
    <property type="term" value="P:proteolysis"/>
    <property type="evidence" value="ECO:0007669"/>
    <property type="project" value="InterPro"/>
</dbReference>
<evidence type="ECO:0000256" key="5">
    <source>
        <dbReference type="PROSITE-ProRule" id="PRU01379"/>
    </source>
</evidence>
<dbReference type="InterPro" id="IPR000834">
    <property type="entry name" value="Peptidase_M14"/>
</dbReference>
<comment type="similarity">
    <text evidence="5">Belongs to the peptidase M14 family.</text>
</comment>
<keyword evidence="3" id="KW-0378">Hydrolase</keyword>
<dbReference type="EMBL" id="CP051774">
    <property type="protein sequence ID" value="QJE96477.1"/>
    <property type="molecule type" value="Genomic_DNA"/>
</dbReference>
<comment type="cofactor">
    <cofactor evidence="1">
        <name>Zn(2+)</name>
        <dbReference type="ChEBI" id="CHEBI:29105"/>
    </cofactor>
</comment>
<keyword evidence="8" id="KW-1185">Reference proteome</keyword>
<evidence type="ECO:0000256" key="3">
    <source>
        <dbReference type="ARBA" id="ARBA00022801"/>
    </source>
</evidence>
<keyword evidence="4" id="KW-0862">Zinc</keyword>
<feature type="domain" description="Peptidase M14" evidence="6">
    <location>
        <begin position="1"/>
        <end position="243"/>
    </location>
</feature>
<dbReference type="GO" id="GO:0016788">
    <property type="term" value="F:hydrolase activity, acting on ester bonds"/>
    <property type="evidence" value="ECO:0007669"/>
    <property type="project" value="InterPro"/>
</dbReference>
<feature type="active site" description="Proton donor/acceptor" evidence="5">
    <location>
        <position position="218"/>
    </location>
</feature>
<dbReference type="GO" id="GO:0004181">
    <property type="term" value="F:metallocarboxypeptidase activity"/>
    <property type="evidence" value="ECO:0007669"/>
    <property type="project" value="InterPro"/>
</dbReference>
<dbReference type="InterPro" id="IPR055438">
    <property type="entry name" value="AstE_AspA_cat"/>
</dbReference>
<dbReference type="AlphaFoldDB" id="A0A858RHW7"/>
<sequence>MPDGFDVAAFLGEFTELAEKKGFTRRVLCETAAGPVIAWERLEKEPPAYVSAGMHGDEPAGPLAALELLRAGVLDEGSWLICPALNPTGLTAGTRESAEGIDLNRDYLVRSSIEVRTHVAWMEGLPCPRLFVSLHEDWESTGFYFYEINLGEDRPDRAASILKAVEPWLPVEPATVIDEHDIRSAGWIYHVPEADAPKDWPEAIFLAKRGCPISFTFETPSANCMDLRAAAHVAAVKAALDFR</sequence>
<reference evidence="7 8" key="1">
    <citation type="submission" date="2020-04" db="EMBL/GenBank/DDBJ databases">
        <title>Luteolibacter sp. G-1-1-1 isolated from soil.</title>
        <authorList>
            <person name="Dahal R.H."/>
        </authorList>
    </citation>
    <scope>NUCLEOTIDE SEQUENCE [LARGE SCALE GENOMIC DNA]</scope>
    <source>
        <strain evidence="7 8">G-1-1-1</strain>
    </source>
</reference>
<evidence type="ECO:0000256" key="4">
    <source>
        <dbReference type="ARBA" id="ARBA00022833"/>
    </source>
</evidence>
<dbReference type="Pfam" id="PF24827">
    <property type="entry name" value="AstE_AspA_cat"/>
    <property type="match status" value="1"/>
</dbReference>
<evidence type="ECO:0000313" key="7">
    <source>
        <dbReference type="EMBL" id="QJE96477.1"/>
    </source>
</evidence>
<proteinExistence type="inferred from homology"/>
<evidence type="ECO:0000313" key="8">
    <source>
        <dbReference type="Proteomes" id="UP000501812"/>
    </source>
</evidence>